<reference evidence="3 4" key="1">
    <citation type="submission" date="2018-01" db="EMBL/GenBank/DDBJ databases">
        <title>A novel member of the phylum Bacteroidetes isolated from glacier ice.</title>
        <authorList>
            <person name="Liu Q."/>
            <person name="Xin Y.-H."/>
        </authorList>
    </citation>
    <scope>NUCLEOTIDE SEQUENCE [LARGE SCALE GENOMIC DNA]</scope>
    <source>
        <strain evidence="3 4">RB1R16</strain>
    </source>
</reference>
<evidence type="ECO:0000256" key="1">
    <source>
        <dbReference type="SAM" id="Coils"/>
    </source>
</evidence>
<keyword evidence="2" id="KW-0472">Membrane</keyword>
<keyword evidence="2" id="KW-0812">Transmembrane</keyword>
<dbReference type="RefSeq" id="WP_105037800.1">
    <property type="nucleotide sequence ID" value="NZ_PPSL01000001.1"/>
</dbReference>
<feature type="transmembrane region" description="Helical" evidence="2">
    <location>
        <begin position="78"/>
        <end position="98"/>
    </location>
</feature>
<comment type="caution">
    <text evidence="3">The sequence shown here is derived from an EMBL/GenBank/DDBJ whole genome shotgun (WGS) entry which is preliminary data.</text>
</comment>
<evidence type="ECO:0000313" key="4">
    <source>
        <dbReference type="Proteomes" id="UP000239872"/>
    </source>
</evidence>
<sequence length="320" mass="36621">MENVILGANAIELHYWFDDETHSMDALIQHKCEAQILSIIKTISKTFEVDIAIETEPLSNGGLKCWFKVVNKTEGKNATITVAIIISLLTTIIITPVGSSLTKILEKLIEAKFEDKELKELEKEKNRQEIENLKADTKQKTERLSNNTVVVKKRSDFYETLESYPKVIKVSFEIQNDKKEKVAPEYFITRQQFSGYVLASDALPEVSIDDATIEIISPVLKKGNYKWRGIYNGEVHSFNMKSNEFKSLVQTRQIEFKNGSAIKCALELQMALNSEGHKEVREYSIIRVNEYFENDVPVETPEGRSYKQKVAAEKNQLKLF</sequence>
<name>A0A2S7T2D4_9BACT</name>
<accession>A0A2S7T2D4</accession>
<protein>
    <submittedName>
        <fullName evidence="3">Uncharacterized protein</fullName>
    </submittedName>
</protein>
<organism evidence="3 4">
    <name type="scientific">Flavipsychrobacter stenotrophus</name>
    <dbReference type="NCBI Taxonomy" id="2077091"/>
    <lineage>
        <taxon>Bacteria</taxon>
        <taxon>Pseudomonadati</taxon>
        <taxon>Bacteroidota</taxon>
        <taxon>Chitinophagia</taxon>
        <taxon>Chitinophagales</taxon>
        <taxon>Chitinophagaceae</taxon>
        <taxon>Flavipsychrobacter</taxon>
    </lineage>
</organism>
<keyword evidence="1" id="KW-0175">Coiled coil</keyword>
<feature type="coiled-coil region" evidence="1">
    <location>
        <begin position="104"/>
        <end position="147"/>
    </location>
</feature>
<proteinExistence type="predicted"/>
<dbReference type="AlphaFoldDB" id="A0A2S7T2D4"/>
<keyword evidence="4" id="KW-1185">Reference proteome</keyword>
<dbReference type="Proteomes" id="UP000239872">
    <property type="component" value="Unassembled WGS sequence"/>
</dbReference>
<evidence type="ECO:0000256" key="2">
    <source>
        <dbReference type="SAM" id="Phobius"/>
    </source>
</evidence>
<dbReference type="EMBL" id="PPSL01000001">
    <property type="protein sequence ID" value="PQJ12916.1"/>
    <property type="molecule type" value="Genomic_DNA"/>
</dbReference>
<keyword evidence="2" id="KW-1133">Transmembrane helix</keyword>
<dbReference type="OrthoDB" id="1091280at2"/>
<evidence type="ECO:0000313" key="3">
    <source>
        <dbReference type="EMBL" id="PQJ12916.1"/>
    </source>
</evidence>
<gene>
    <name evidence="3" type="ORF">CJD36_003990</name>
</gene>